<name>X8AEH7_MYCXE</name>
<sequence length="196" mass="21407">MVTATNRAADDLTAELRGVHGDAVALFPSWETLPHERLSPGVDTVGARLMVLRRLAHPDDAWLGPPLRVVVTSARSLLQPMTPRLGDIEPLTLAVGDEVAFEEVITRLVELAYTRADMVGRRGSSRCAGNTRRVSADRRTPGAHRVLGRRGHRDAHVLGRRSALHPRADRDHPGRRGLPGAVAERRRAGTGRQAGW</sequence>
<keyword evidence="2" id="KW-0067">ATP-binding</keyword>
<organism evidence="5">
    <name type="scientific">Mycobacterium xenopi 4042</name>
    <dbReference type="NCBI Taxonomy" id="1299334"/>
    <lineage>
        <taxon>Bacteria</taxon>
        <taxon>Bacillati</taxon>
        <taxon>Actinomycetota</taxon>
        <taxon>Actinomycetes</taxon>
        <taxon>Mycobacteriales</taxon>
        <taxon>Mycobacteriaceae</taxon>
        <taxon>Mycobacterium</taxon>
    </lineage>
</organism>
<dbReference type="GO" id="GO:0016787">
    <property type="term" value="F:hydrolase activity"/>
    <property type="evidence" value="ECO:0007669"/>
    <property type="project" value="UniProtKB-KW"/>
</dbReference>
<dbReference type="Gene3D" id="3.30.2060.10">
    <property type="entry name" value="Penicillin-binding protein 1b domain"/>
    <property type="match status" value="1"/>
</dbReference>
<accession>X8AEH7</accession>
<dbReference type="EC" id="3.6.4.-" evidence="5"/>
<protein>
    <submittedName>
        <fullName evidence="5">Transcription-repair-coupling factor domain protein</fullName>
        <ecNumber evidence="5">3.6.4.-</ecNumber>
    </submittedName>
</protein>
<evidence type="ECO:0000313" key="5">
    <source>
        <dbReference type="EMBL" id="EUA29944.1"/>
    </source>
</evidence>
<feature type="domain" description="UvrB interaction" evidence="4">
    <location>
        <begin position="91"/>
        <end position="131"/>
    </location>
</feature>
<dbReference type="Pfam" id="PF17757">
    <property type="entry name" value="UvrB_inter"/>
    <property type="match status" value="1"/>
</dbReference>
<proteinExistence type="predicted"/>
<comment type="caution">
    <text evidence="5">The sequence shown here is derived from an EMBL/GenBank/DDBJ whole genome shotgun (WGS) entry which is preliminary data.</text>
</comment>
<feature type="compositionally biased region" description="Basic residues" evidence="3">
    <location>
        <begin position="146"/>
        <end position="164"/>
    </location>
</feature>
<dbReference type="GO" id="GO:0005524">
    <property type="term" value="F:ATP binding"/>
    <property type="evidence" value="ECO:0007669"/>
    <property type="project" value="UniProtKB-KW"/>
</dbReference>
<dbReference type="EMBL" id="JAOB01000060">
    <property type="protein sequence ID" value="EUA29944.1"/>
    <property type="molecule type" value="Genomic_DNA"/>
</dbReference>
<dbReference type="Gene3D" id="3.40.50.11180">
    <property type="match status" value="1"/>
</dbReference>
<evidence type="ECO:0000256" key="1">
    <source>
        <dbReference type="ARBA" id="ARBA00022741"/>
    </source>
</evidence>
<dbReference type="SUPFAM" id="SSF52540">
    <property type="entry name" value="P-loop containing nucleoside triphosphate hydrolases"/>
    <property type="match status" value="1"/>
</dbReference>
<reference evidence="5" key="1">
    <citation type="submission" date="2014-01" db="EMBL/GenBank/DDBJ databases">
        <authorList>
            <person name="Brown-Elliot B."/>
            <person name="Wallace R."/>
            <person name="Lenaerts A."/>
            <person name="Ordway D."/>
            <person name="DeGroote M.A."/>
            <person name="Parker T."/>
            <person name="Sizemore C."/>
            <person name="Tallon L.J."/>
            <person name="Sadzewicz L.K."/>
            <person name="Sengamalay N."/>
            <person name="Fraser C.M."/>
            <person name="Hine E."/>
            <person name="Shefchek K.A."/>
            <person name="Das S.P."/>
            <person name="Tettelin H."/>
        </authorList>
    </citation>
    <scope>NUCLEOTIDE SEQUENCE [LARGE SCALE GENOMIC DNA]</scope>
    <source>
        <strain evidence="5">4042</strain>
    </source>
</reference>
<dbReference type="AlphaFoldDB" id="X8AEH7"/>
<gene>
    <name evidence="5" type="primary">mfd</name>
    <name evidence="5" type="ORF">I553_4198</name>
</gene>
<dbReference type="PATRIC" id="fig|1299334.3.peg.5887"/>
<evidence type="ECO:0000256" key="3">
    <source>
        <dbReference type="SAM" id="MobiDB-lite"/>
    </source>
</evidence>
<keyword evidence="5" id="KW-0378">Hydrolase</keyword>
<feature type="region of interest" description="Disordered" evidence="3">
    <location>
        <begin position="122"/>
        <end position="196"/>
    </location>
</feature>
<evidence type="ECO:0000259" key="4">
    <source>
        <dbReference type="Pfam" id="PF17757"/>
    </source>
</evidence>
<evidence type="ECO:0000256" key="2">
    <source>
        <dbReference type="ARBA" id="ARBA00022840"/>
    </source>
</evidence>
<dbReference type="InterPro" id="IPR041471">
    <property type="entry name" value="UvrB_inter"/>
</dbReference>
<keyword evidence="1" id="KW-0547">Nucleotide-binding</keyword>
<dbReference type="InterPro" id="IPR027417">
    <property type="entry name" value="P-loop_NTPase"/>
</dbReference>